<evidence type="ECO:0000313" key="1">
    <source>
        <dbReference type="EMBL" id="MFM0239677.1"/>
    </source>
</evidence>
<proteinExistence type="predicted"/>
<comment type="caution">
    <text evidence="1">The sequence shown here is derived from an EMBL/GenBank/DDBJ whole genome shotgun (WGS) entry which is preliminary data.</text>
</comment>
<protein>
    <submittedName>
        <fullName evidence="1">Uncharacterized protein</fullName>
    </submittedName>
</protein>
<accession>A0ABW9BIE2</accession>
<sequence>MKLRDLVDGSGNPYVKRISINMEDVPQEDRYEIAGMLRGLMCAVDGWGRISGLTNDLFDEDGSVIVTFSSVEKAQYFKKCVHRYFDETILEVLKVAGRVRKARQQENGKR</sequence>
<dbReference type="Proteomes" id="UP001629274">
    <property type="component" value="Unassembled WGS sequence"/>
</dbReference>
<organism evidence="1 2">
    <name type="scientific">Paraburkholderia phytofirmans</name>
    <dbReference type="NCBI Taxonomy" id="261302"/>
    <lineage>
        <taxon>Bacteria</taxon>
        <taxon>Pseudomonadati</taxon>
        <taxon>Pseudomonadota</taxon>
        <taxon>Betaproteobacteria</taxon>
        <taxon>Burkholderiales</taxon>
        <taxon>Burkholderiaceae</taxon>
        <taxon>Paraburkholderia</taxon>
    </lineage>
</organism>
<name>A0ABW9BIE2_9BURK</name>
<dbReference type="EMBL" id="JAQQDR010000005">
    <property type="protein sequence ID" value="MFM0239677.1"/>
    <property type="molecule type" value="Genomic_DNA"/>
</dbReference>
<reference evidence="1 2" key="1">
    <citation type="journal article" date="2024" name="Chem. Sci.">
        <title>Discovery of megapolipeptins by genome mining of a Burkholderiales bacteria collection.</title>
        <authorList>
            <person name="Paulo B.S."/>
            <person name="Recchia M.J.J."/>
            <person name="Lee S."/>
            <person name="Fergusson C.H."/>
            <person name="Romanowski S.B."/>
            <person name="Hernandez A."/>
            <person name="Krull N."/>
            <person name="Liu D.Y."/>
            <person name="Cavanagh H."/>
            <person name="Bos A."/>
            <person name="Gray C.A."/>
            <person name="Murphy B.T."/>
            <person name="Linington R.G."/>
            <person name="Eustaquio A.S."/>
        </authorList>
    </citation>
    <scope>NUCLEOTIDE SEQUENCE [LARGE SCALE GENOMIC DNA]</scope>
    <source>
        <strain evidence="1 2">RL17-351-BIE-A</strain>
    </source>
</reference>
<gene>
    <name evidence="1" type="ORF">PQR03_16225</name>
</gene>
<dbReference type="RefSeq" id="WP_408263380.1">
    <property type="nucleotide sequence ID" value="NZ_JAQQCK010000012.1"/>
</dbReference>
<evidence type="ECO:0000313" key="2">
    <source>
        <dbReference type="Proteomes" id="UP001629274"/>
    </source>
</evidence>
<keyword evidence="2" id="KW-1185">Reference proteome</keyword>